<keyword evidence="3" id="KW-0808">Transferase</keyword>
<dbReference type="RefSeq" id="WP_200610400.1">
    <property type="nucleotide sequence ID" value="NZ_JAEHHL010000007.1"/>
</dbReference>
<dbReference type="GO" id="GO:0000155">
    <property type="term" value="F:phosphorelay sensor kinase activity"/>
    <property type="evidence" value="ECO:0007669"/>
    <property type="project" value="InterPro"/>
</dbReference>
<name>A0A8J7SGC1_9RHOB</name>
<protein>
    <submittedName>
        <fullName evidence="3">Serine kinase</fullName>
    </submittedName>
</protein>
<keyword evidence="1" id="KW-1133">Transmembrane helix</keyword>
<evidence type="ECO:0000259" key="2">
    <source>
        <dbReference type="Pfam" id="PF07475"/>
    </source>
</evidence>
<keyword evidence="4" id="KW-1185">Reference proteome</keyword>
<keyword evidence="1" id="KW-0812">Transmembrane</keyword>
<comment type="caution">
    <text evidence="3">The sequence shown here is derived from an EMBL/GenBank/DDBJ whole genome shotgun (WGS) entry which is preliminary data.</text>
</comment>
<feature type="transmembrane region" description="Helical" evidence="1">
    <location>
        <begin position="126"/>
        <end position="150"/>
    </location>
</feature>
<evidence type="ECO:0000313" key="3">
    <source>
        <dbReference type="EMBL" id="MBK0400077.1"/>
    </source>
</evidence>
<keyword evidence="3" id="KW-0418">Kinase</keyword>
<keyword evidence="1" id="KW-0472">Membrane</keyword>
<organism evidence="3 4">
    <name type="scientific">Thermohalobaculum xanthum</name>
    <dbReference type="NCBI Taxonomy" id="2753746"/>
    <lineage>
        <taxon>Bacteria</taxon>
        <taxon>Pseudomonadati</taxon>
        <taxon>Pseudomonadota</taxon>
        <taxon>Alphaproteobacteria</taxon>
        <taxon>Rhodobacterales</taxon>
        <taxon>Paracoccaceae</taxon>
        <taxon>Thermohalobaculum</taxon>
    </lineage>
</organism>
<proteinExistence type="predicted"/>
<evidence type="ECO:0000313" key="4">
    <source>
        <dbReference type="Proteomes" id="UP000655420"/>
    </source>
</evidence>
<dbReference type="Gene3D" id="3.40.50.300">
    <property type="entry name" value="P-loop containing nucleotide triphosphate hydrolases"/>
    <property type="match status" value="1"/>
</dbReference>
<dbReference type="SUPFAM" id="SSF53795">
    <property type="entry name" value="PEP carboxykinase-like"/>
    <property type="match status" value="1"/>
</dbReference>
<dbReference type="InterPro" id="IPR011104">
    <property type="entry name" value="Hpr_kin/Pase_C"/>
</dbReference>
<dbReference type="Proteomes" id="UP000655420">
    <property type="component" value="Unassembled WGS sequence"/>
</dbReference>
<feature type="domain" description="HPr kinase/phosphorylase C-terminal" evidence="2">
    <location>
        <begin position="15"/>
        <end position="91"/>
    </location>
</feature>
<dbReference type="GO" id="GO:0005524">
    <property type="term" value="F:ATP binding"/>
    <property type="evidence" value="ECO:0007669"/>
    <property type="project" value="InterPro"/>
</dbReference>
<reference evidence="3" key="1">
    <citation type="submission" date="2020-12" db="EMBL/GenBank/DDBJ databases">
        <title>Bacterial taxonomy.</title>
        <authorList>
            <person name="Pan X."/>
        </authorList>
    </citation>
    <scope>NUCLEOTIDE SEQUENCE</scope>
    <source>
        <strain evidence="3">M0105</strain>
    </source>
</reference>
<dbReference type="Pfam" id="PF07475">
    <property type="entry name" value="Hpr_kinase_C"/>
    <property type="match status" value="1"/>
</dbReference>
<accession>A0A8J7SGC1</accession>
<dbReference type="InterPro" id="IPR027417">
    <property type="entry name" value="P-loop_NTPase"/>
</dbReference>
<gene>
    <name evidence="3" type="ORF">H0I76_12830</name>
</gene>
<dbReference type="AlphaFoldDB" id="A0A8J7SGC1"/>
<dbReference type="GO" id="GO:0006109">
    <property type="term" value="P:regulation of carbohydrate metabolic process"/>
    <property type="evidence" value="ECO:0007669"/>
    <property type="project" value="InterPro"/>
</dbReference>
<sequence length="162" mass="16412">MTRSAPRRGDATNRPVFHASAVAHHGRGCVILGAAGSGKTSLALGMIALGADLVADDRVAIADTASGPALAPVPHLAGLVEIRGAGILKLARHAAAAPLWLAADLDRSESERMPPRREIELAGHSVPVIACAGWSGAAAALMAILAAGVLPDPEYFAHEGTP</sequence>
<dbReference type="EMBL" id="JAEHHL010000007">
    <property type="protein sequence ID" value="MBK0400077.1"/>
    <property type="molecule type" value="Genomic_DNA"/>
</dbReference>
<evidence type="ECO:0000256" key="1">
    <source>
        <dbReference type="SAM" id="Phobius"/>
    </source>
</evidence>